<organism evidence="2 3">
    <name type="scientific">Steinernema glaseri</name>
    <dbReference type="NCBI Taxonomy" id="37863"/>
    <lineage>
        <taxon>Eukaryota</taxon>
        <taxon>Metazoa</taxon>
        <taxon>Ecdysozoa</taxon>
        <taxon>Nematoda</taxon>
        <taxon>Chromadorea</taxon>
        <taxon>Rhabditida</taxon>
        <taxon>Tylenchina</taxon>
        <taxon>Panagrolaimomorpha</taxon>
        <taxon>Strongyloidoidea</taxon>
        <taxon>Steinernematidae</taxon>
        <taxon>Steinernema</taxon>
    </lineage>
</organism>
<dbReference type="WBParaSite" id="L893_g18549.t1">
    <property type="protein sequence ID" value="L893_g18549.t1"/>
    <property type="gene ID" value="L893_g18549"/>
</dbReference>
<keyword evidence="2" id="KW-1185">Reference proteome</keyword>
<protein>
    <submittedName>
        <fullName evidence="3">Prepilin-type N-terminal cleavage/methylation domain-containing protein</fullName>
    </submittedName>
</protein>
<name>A0A1I7YPP2_9BILA</name>
<evidence type="ECO:0000313" key="2">
    <source>
        <dbReference type="Proteomes" id="UP000095287"/>
    </source>
</evidence>
<dbReference type="AlphaFoldDB" id="A0A1I7YPP2"/>
<proteinExistence type="predicted"/>
<accession>A0A1I7YPP2</accession>
<reference evidence="3" key="1">
    <citation type="submission" date="2016-11" db="UniProtKB">
        <authorList>
            <consortium name="WormBaseParasite"/>
        </authorList>
    </citation>
    <scope>IDENTIFICATION</scope>
</reference>
<dbReference type="Proteomes" id="UP000095287">
    <property type="component" value="Unplaced"/>
</dbReference>
<evidence type="ECO:0000256" key="1">
    <source>
        <dbReference type="SAM" id="MobiDB-lite"/>
    </source>
</evidence>
<evidence type="ECO:0000313" key="3">
    <source>
        <dbReference type="WBParaSite" id="L893_g18549.t1"/>
    </source>
</evidence>
<sequence length="228" mass="25171">MLLEEIGLTFVSAALLYQSAASVLSRAAKSVTDALLFERRALTHCSHESIAREHITETHSDYRSGDKPTLVELYRWTKSAAVSGKWPRAVQVDSGEDYDITAGGHRTVIAYGDLRILAERKEAGVKATHACELPSRKHRQCYVYSWMVSHADTSLETDGRRAPPPTLQHQSLAPHASPLSRKATTTPFVDASFRQPAVNRLLTHSLLDFTACPKFPTDFHSLSAAVNC</sequence>
<feature type="region of interest" description="Disordered" evidence="1">
    <location>
        <begin position="155"/>
        <end position="180"/>
    </location>
</feature>